<organism evidence="3 4">
    <name type="scientific">Rhodoferax lacus</name>
    <dbReference type="NCBI Taxonomy" id="2184758"/>
    <lineage>
        <taxon>Bacteria</taxon>
        <taxon>Pseudomonadati</taxon>
        <taxon>Pseudomonadota</taxon>
        <taxon>Betaproteobacteria</taxon>
        <taxon>Burkholderiales</taxon>
        <taxon>Comamonadaceae</taxon>
        <taxon>Rhodoferax</taxon>
    </lineage>
</organism>
<feature type="domain" description="BON" evidence="2">
    <location>
        <begin position="3"/>
        <end position="73"/>
    </location>
</feature>
<feature type="domain" description="BON" evidence="2">
    <location>
        <begin position="149"/>
        <end position="217"/>
    </location>
</feature>
<dbReference type="AlphaFoldDB" id="A0A3E1R630"/>
<evidence type="ECO:0000259" key="2">
    <source>
        <dbReference type="PROSITE" id="PS50914"/>
    </source>
</evidence>
<reference evidence="3 4" key="1">
    <citation type="submission" date="2018-05" db="EMBL/GenBank/DDBJ databases">
        <title>Rhodoferax soyangensis sp.nov., isolated from an oligotrophic freshwater lake.</title>
        <authorList>
            <person name="Park M."/>
        </authorList>
    </citation>
    <scope>NUCLEOTIDE SEQUENCE [LARGE SCALE GENOMIC DNA]</scope>
    <source>
        <strain evidence="3 4">IMCC26218</strain>
    </source>
</reference>
<dbReference type="Proteomes" id="UP000260665">
    <property type="component" value="Unassembled WGS sequence"/>
</dbReference>
<proteinExistence type="predicted"/>
<dbReference type="InterPro" id="IPR051686">
    <property type="entry name" value="Lipoprotein_DolP"/>
</dbReference>
<dbReference type="Pfam" id="PF04972">
    <property type="entry name" value="BON"/>
    <property type="match status" value="3"/>
</dbReference>
<dbReference type="PROSITE" id="PS50914">
    <property type="entry name" value="BON"/>
    <property type="match status" value="3"/>
</dbReference>
<dbReference type="PANTHER" id="PTHR34606:SF4">
    <property type="entry name" value="OUTER MEMBRANE LIPOPROTEIN DOLP"/>
    <property type="match status" value="1"/>
</dbReference>
<keyword evidence="4" id="KW-1185">Reference proteome</keyword>
<dbReference type="SMART" id="SM00749">
    <property type="entry name" value="BON"/>
    <property type="match status" value="3"/>
</dbReference>
<protein>
    <submittedName>
        <fullName evidence="3">OsmY domain-containing protein</fullName>
    </submittedName>
</protein>
<dbReference type="OrthoDB" id="870892at2"/>
<gene>
    <name evidence="3" type="ORF">DIC66_21630</name>
</gene>
<dbReference type="RefSeq" id="WP_117180266.1">
    <property type="nucleotide sequence ID" value="NZ_QFZK01000030.1"/>
</dbReference>
<evidence type="ECO:0000313" key="4">
    <source>
        <dbReference type="Proteomes" id="UP000260665"/>
    </source>
</evidence>
<evidence type="ECO:0000313" key="3">
    <source>
        <dbReference type="EMBL" id="RFO94816.1"/>
    </source>
</evidence>
<dbReference type="Gene3D" id="3.30.1340.30">
    <property type="match status" value="3"/>
</dbReference>
<evidence type="ECO:0000256" key="1">
    <source>
        <dbReference type="ARBA" id="ARBA00022729"/>
    </source>
</evidence>
<dbReference type="PANTHER" id="PTHR34606">
    <property type="entry name" value="BON DOMAIN-CONTAINING PROTEIN"/>
    <property type="match status" value="1"/>
</dbReference>
<comment type="caution">
    <text evidence="3">The sequence shown here is derived from an EMBL/GenBank/DDBJ whole genome shotgun (WGS) entry which is preliminary data.</text>
</comment>
<feature type="domain" description="BON" evidence="2">
    <location>
        <begin position="78"/>
        <end position="146"/>
    </location>
</feature>
<dbReference type="InterPro" id="IPR014004">
    <property type="entry name" value="Transpt-assoc_nodulatn_dom_bac"/>
</dbReference>
<dbReference type="InterPro" id="IPR007055">
    <property type="entry name" value="BON_dom"/>
</dbReference>
<keyword evidence="1" id="KW-0732">Signal</keyword>
<name>A0A3E1R630_9BURK</name>
<dbReference type="EMBL" id="QFZK01000030">
    <property type="protein sequence ID" value="RFO94816.1"/>
    <property type="molecule type" value="Genomic_DNA"/>
</dbReference>
<sequence>MKTDTELQHDIVSELEWDPAIHATQVGVAVKDSVVTLTGHLDTYAEKFAIEKAVSRVQGVKAIALEMDVKLSPNHKRSDTEIATASETALKWHSEIPAHSIQLTVEKGWVTLKGEVNWDYQRQAAAKALRSLTGVVGVSNNIRIKHIVTPANVSIRIHDALARHAEREAKHIDVEVKGDMVTLRGVVDSMAERNAAFGAAWSAPGISNVHNEIRIAT</sequence>
<accession>A0A3E1R630</accession>